<dbReference type="AlphaFoldDB" id="A0A101SA79"/>
<comment type="caution">
    <text evidence="1">The sequence shown here is derived from an EMBL/GenBank/DDBJ whole genome shotgun (WGS) entry which is preliminary data.</text>
</comment>
<gene>
    <name evidence="1" type="ORF">AQJ46_17640</name>
</gene>
<reference evidence="1 2" key="1">
    <citation type="submission" date="2015-10" db="EMBL/GenBank/DDBJ databases">
        <title>Draft genome sequence of Streptomyces canus DSM 40017, type strain for the species Streptomyces canus.</title>
        <authorList>
            <person name="Ruckert C."/>
            <person name="Winkler A."/>
            <person name="Kalinowski J."/>
            <person name="Kampfer P."/>
            <person name="Glaeser S."/>
        </authorList>
    </citation>
    <scope>NUCLEOTIDE SEQUENCE [LARGE SCALE GENOMIC DNA]</scope>
    <source>
        <strain evidence="1 2">DSM 40017</strain>
    </source>
</reference>
<proteinExistence type="predicted"/>
<evidence type="ECO:0000313" key="1">
    <source>
        <dbReference type="EMBL" id="KUN70191.1"/>
    </source>
</evidence>
<accession>A0A101SA79</accession>
<protein>
    <submittedName>
        <fullName evidence="1">Uncharacterized protein</fullName>
    </submittedName>
</protein>
<dbReference type="Proteomes" id="UP000053669">
    <property type="component" value="Unassembled WGS sequence"/>
</dbReference>
<sequence>MGKPGTRRLDKEIRLTERKLEAVRNGEMWPLTSQERRQVLRGLVGGSYRVARGKSTARAERQMDNVSTSAETRLIAELTALQGERQRLVTEAAKDKAAKKSSGWW</sequence>
<organism evidence="1 2">
    <name type="scientific">Streptomyces canus</name>
    <dbReference type="NCBI Taxonomy" id="58343"/>
    <lineage>
        <taxon>Bacteria</taxon>
        <taxon>Bacillati</taxon>
        <taxon>Actinomycetota</taxon>
        <taxon>Actinomycetes</taxon>
        <taxon>Kitasatosporales</taxon>
        <taxon>Streptomycetaceae</taxon>
        <taxon>Streptomyces</taxon>
        <taxon>Streptomyces aurantiacus group</taxon>
    </lineage>
</organism>
<evidence type="ECO:0000313" key="2">
    <source>
        <dbReference type="Proteomes" id="UP000053669"/>
    </source>
</evidence>
<dbReference type="STRING" id="58343.AQJ46_17640"/>
<name>A0A101SA79_9ACTN</name>
<dbReference type="EMBL" id="LMWU01000017">
    <property type="protein sequence ID" value="KUN70191.1"/>
    <property type="molecule type" value="Genomic_DNA"/>
</dbReference>
<dbReference type="RefSeq" id="WP_059206504.1">
    <property type="nucleotide sequence ID" value="NZ_KQ948660.1"/>
</dbReference>